<comment type="caution">
    <text evidence="4">The sequence shown here is derived from an EMBL/GenBank/DDBJ whole genome shotgun (WGS) entry which is preliminary data.</text>
</comment>
<name>A0A814KI55_ADIRI</name>
<dbReference type="InterPro" id="IPR011992">
    <property type="entry name" value="EF-hand-dom_pair"/>
</dbReference>
<dbReference type="PRINTS" id="PR00450">
    <property type="entry name" value="RECOVERIN"/>
</dbReference>
<sequence length="238" mass="28169">MSWYHAALLSGDRPSYRFIDSCKRFSRRLSTGIYRVVRRRPTSDAQLDVLLSRCFQHSRSIDEIVKCTRFTKAEIRLLYRSFKQQCPGGSVNEERLRSIYIQFFPQGNAARYARYLFAIIDRNRKGTCTFDDYIFTLSILCRGTIDEKLRWIFRFYDIHGEGILTRDDLGEIIRSLYDLLGPSVQPVADERHIQRHINEIFHSIDNMRNEQITVEDFINYCKRRPQLIDSIQALSYCL</sequence>
<feature type="domain" description="EF-hand" evidence="3">
    <location>
        <begin position="144"/>
        <end position="179"/>
    </location>
</feature>
<dbReference type="InterPro" id="IPR028846">
    <property type="entry name" value="Recoverin"/>
</dbReference>
<evidence type="ECO:0000256" key="2">
    <source>
        <dbReference type="ARBA" id="ARBA00022737"/>
    </source>
</evidence>
<dbReference type="AlphaFoldDB" id="A0A814KI55"/>
<dbReference type="Proteomes" id="UP000663852">
    <property type="component" value="Unassembled WGS sequence"/>
</dbReference>
<dbReference type="EMBL" id="CAJNOJ010000078">
    <property type="protein sequence ID" value="CAF1051957.1"/>
    <property type="molecule type" value="Genomic_DNA"/>
</dbReference>
<accession>A0A814KI55</accession>
<evidence type="ECO:0000256" key="1">
    <source>
        <dbReference type="ARBA" id="ARBA00022723"/>
    </source>
</evidence>
<dbReference type="PROSITE" id="PS50222">
    <property type="entry name" value="EF_HAND_2"/>
    <property type="match status" value="1"/>
</dbReference>
<dbReference type="OrthoDB" id="191686at2759"/>
<dbReference type="PANTHER" id="PTHR23055:SF167">
    <property type="entry name" value="EF-HAND DOMAIN-CONTAINING PROTEIN"/>
    <property type="match status" value="1"/>
</dbReference>
<dbReference type="Pfam" id="PF13499">
    <property type="entry name" value="EF-hand_7"/>
    <property type="match status" value="1"/>
</dbReference>
<keyword evidence="2" id="KW-0677">Repeat</keyword>
<evidence type="ECO:0000313" key="4">
    <source>
        <dbReference type="EMBL" id="CAF1051957.1"/>
    </source>
</evidence>
<dbReference type="SUPFAM" id="SSF47473">
    <property type="entry name" value="EF-hand"/>
    <property type="match status" value="1"/>
</dbReference>
<gene>
    <name evidence="4" type="ORF">EDS130_LOCUS17475</name>
</gene>
<evidence type="ECO:0000313" key="5">
    <source>
        <dbReference type="Proteomes" id="UP000663852"/>
    </source>
</evidence>
<organism evidence="4 5">
    <name type="scientific">Adineta ricciae</name>
    <name type="common">Rotifer</name>
    <dbReference type="NCBI Taxonomy" id="249248"/>
    <lineage>
        <taxon>Eukaryota</taxon>
        <taxon>Metazoa</taxon>
        <taxon>Spiralia</taxon>
        <taxon>Gnathifera</taxon>
        <taxon>Rotifera</taxon>
        <taxon>Eurotatoria</taxon>
        <taxon>Bdelloidea</taxon>
        <taxon>Adinetida</taxon>
        <taxon>Adinetidae</taxon>
        <taxon>Adineta</taxon>
    </lineage>
</organism>
<dbReference type="CDD" id="cd00051">
    <property type="entry name" value="EFh"/>
    <property type="match status" value="1"/>
</dbReference>
<dbReference type="Gene3D" id="1.10.238.10">
    <property type="entry name" value="EF-hand"/>
    <property type="match status" value="1"/>
</dbReference>
<dbReference type="GO" id="GO:0005509">
    <property type="term" value="F:calcium ion binding"/>
    <property type="evidence" value="ECO:0007669"/>
    <property type="project" value="InterPro"/>
</dbReference>
<dbReference type="SMART" id="SM00054">
    <property type="entry name" value="EFh"/>
    <property type="match status" value="3"/>
</dbReference>
<keyword evidence="1" id="KW-0479">Metal-binding</keyword>
<proteinExistence type="predicted"/>
<protein>
    <recommendedName>
        <fullName evidence="3">EF-hand domain-containing protein</fullName>
    </recommendedName>
</protein>
<dbReference type="PANTHER" id="PTHR23055">
    <property type="entry name" value="CALCIUM BINDING PROTEINS"/>
    <property type="match status" value="1"/>
</dbReference>
<evidence type="ECO:0000259" key="3">
    <source>
        <dbReference type="PROSITE" id="PS50222"/>
    </source>
</evidence>
<dbReference type="InterPro" id="IPR002048">
    <property type="entry name" value="EF_hand_dom"/>
</dbReference>
<reference evidence="4" key="1">
    <citation type="submission" date="2021-02" db="EMBL/GenBank/DDBJ databases">
        <authorList>
            <person name="Nowell W R."/>
        </authorList>
    </citation>
    <scope>NUCLEOTIDE SEQUENCE</scope>
</reference>